<dbReference type="SUPFAM" id="SSF56112">
    <property type="entry name" value="Protein kinase-like (PK-like)"/>
    <property type="match status" value="1"/>
</dbReference>
<evidence type="ECO:0000256" key="1">
    <source>
        <dbReference type="ARBA" id="ARBA00022679"/>
    </source>
</evidence>
<dbReference type="Gene3D" id="1.10.510.10">
    <property type="entry name" value="Transferase(Phosphotransferase) domain 1"/>
    <property type="match status" value="1"/>
</dbReference>
<keyword evidence="2" id="KW-0547">Nucleotide-binding</keyword>
<evidence type="ECO:0000256" key="5">
    <source>
        <dbReference type="SAM" id="Coils"/>
    </source>
</evidence>
<evidence type="ECO:0000313" key="7">
    <source>
        <dbReference type="EMBL" id="CAG5104663.1"/>
    </source>
</evidence>
<dbReference type="PANTHER" id="PTHR11042">
    <property type="entry name" value="EUKARYOTIC TRANSLATION INITIATION FACTOR 2-ALPHA KINASE EIF2-ALPHA KINASE -RELATED"/>
    <property type="match status" value="1"/>
</dbReference>
<sequence>MVKAIYLHDADQWENARQEAANLQSLDHANVVRFIDFLDRQTPDWAFGSMCFIIMEYCAGGSLADWIQKMKDAGRKPTMEEATLIGAQIISGLSYCHERKKLHLDLKPENIFVQSDFITVKLGDFGSTQSVRSIQQTMTTSSDSPIKCTPLYAAPEIYHEEEAKISPRLDVWGFGLILQEVLTLEHAFGRVDGRTAFTGEILTNIQTGNRTSLFEIFGETNEFEEFENLLQKCTYLNRKRRHRNAVELRAESLFVDFLQRIENGERPSNIVPPPFPNENDKVQRLTEEIEQKDRTIAQLQRRLDTFNEIMEDRLRDEAKQKNKEIAKMNFEKLSAKFYHGDNWEVAEGGWHLQFKGGNGKGSDDFYYLSIWNKERGRRFRAVAQQINWMTGEEVNRREIESKADGGRQTIKYERETCYIYVRFNIYFL</sequence>
<protein>
    <submittedName>
        <fullName evidence="7">Oidioi.mRNA.OKI2018_I69.chr1.g1431.t1.cds</fullName>
    </submittedName>
</protein>
<reference evidence="7 8" key="1">
    <citation type="submission" date="2021-04" db="EMBL/GenBank/DDBJ databases">
        <authorList>
            <person name="Bliznina A."/>
        </authorList>
    </citation>
    <scope>NUCLEOTIDE SEQUENCE [LARGE SCALE GENOMIC DNA]</scope>
</reference>
<feature type="coiled-coil region" evidence="5">
    <location>
        <begin position="282"/>
        <end position="331"/>
    </location>
</feature>
<keyword evidence="3" id="KW-0418">Kinase</keyword>
<evidence type="ECO:0000256" key="2">
    <source>
        <dbReference type="ARBA" id="ARBA00022741"/>
    </source>
</evidence>
<evidence type="ECO:0000259" key="6">
    <source>
        <dbReference type="PROSITE" id="PS50011"/>
    </source>
</evidence>
<evidence type="ECO:0000313" key="8">
    <source>
        <dbReference type="Proteomes" id="UP001158576"/>
    </source>
</evidence>
<gene>
    <name evidence="7" type="ORF">OKIOD_LOCUS10196</name>
</gene>
<keyword evidence="8" id="KW-1185">Reference proteome</keyword>
<evidence type="ECO:0000256" key="4">
    <source>
        <dbReference type="ARBA" id="ARBA00022840"/>
    </source>
</evidence>
<dbReference type="InterPro" id="IPR011009">
    <property type="entry name" value="Kinase-like_dom_sf"/>
</dbReference>
<proteinExistence type="predicted"/>
<dbReference type="InterPro" id="IPR000719">
    <property type="entry name" value="Prot_kinase_dom"/>
</dbReference>
<dbReference type="PANTHER" id="PTHR11042:SF187">
    <property type="entry name" value="EUKARYOTIC TRANSLATION INITIATION FACTOR 2-ALPHA KINASE 2"/>
    <property type="match status" value="1"/>
</dbReference>
<dbReference type="SMART" id="SM00220">
    <property type="entry name" value="S_TKc"/>
    <property type="match status" value="1"/>
</dbReference>
<name>A0ABN7SUW0_OIKDI</name>
<organism evidence="7 8">
    <name type="scientific">Oikopleura dioica</name>
    <name type="common">Tunicate</name>
    <dbReference type="NCBI Taxonomy" id="34765"/>
    <lineage>
        <taxon>Eukaryota</taxon>
        <taxon>Metazoa</taxon>
        <taxon>Chordata</taxon>
        <taxon>Tunicata</taxon>
        <taxon>Appendicularia</taxon>
        <taxon>Copelata</taxon>
        <taxon>Oikopleuridae</taxon>
        <taxon>Oikopleura</taxon>
    </lineage>
</organism>
<dbReference type="InterPro" id="IPR050339">
    <property type="entry name" value="CC_SR_Kinase"/>
</dbReference>
<dbReference type="PROSITE" id="PS50011">
    <property type="entry name" value="PROTEIN_KINASE_DOM"/>
    <property type="match status" value="1"/>
</dbReference>
<dbReference type="CDD" id="cd14014">
    <property type="entry name" value="STKc_PknB_like"/>
    <property type="match status" value="1"/>
</dbReference>
<keyword evidence="5" id="KW-0175">Coiled coil</keyword>
<feature type="domain" description="Protein kinase" evidence="6">
    <location>
        <begin position="1"/>
        <end position="254"/>
    </location>
</feature>
<accession>A0ABN7SUW0</accession>
<dbReference type="Proteomes" id="UP001158576">
    <property type="component" value="Chromosome 1"/>
</dbReference>
<dbReference type="Pfam" id="PF00069">
    <property type="entry name" value="Pkinase"/>
    <property type="match status" value="1"/>
</dbReference>
<keyword evidence="1" id="KW-0808">Transferase</keyword>
<keyword evidence="4" id="KW-0067">ATP-binding</keyword>
<dbReference type="EMBL" id="OU015566">
    <property type="protein sequence ID" value="CAG5104663.1"/>
    <property type="molecule type" value="Genomic_DNA"/>
</dbReference>
<evidence type="ECO:0000256" key="3">
    <source>
        <dbReference type="ARBA" id="ARBA00022777"/>
    </source>
</evidence>